<sequence>MNTDPAHTTFMRRALALARRGWGKTHPNPMVGALIVEEGKIVAEGWHEKAGEAHAEVAAIRALGRDPKPGATLYVTLEPCSTEGRTPPCTEAILRAGILKIVVGATDPNPDHAGRGLDVLRERGVEVVSGVLAPDCEDLNLIFNHWIVHKRPLVAAKIASTLDGHTATREGHSKWITGEEARRDVHRWRRYFPAIAVGSNTLRVDNPALTSRLEETWCPTRFIFDRTLRTVGEPLPRVYSDEWRGQTIVVTDSADAPRRLKTLNDAGVEVWQMRAARFFDSFLEKCTEAGITGVYVEGGSSLLGLLLEEHRIDYLFSYRAPVFLADPEALPALRGLVSTTLDAAPRLKNIRHALYGDDQLMRGHIVYP</sequence>
<evidence type="ECO:0000256" key="7">
    <source>
        <dbReference type="ARBA" id="ARBA00022723"/>
    </source>
</evidence>
<evidence type="ECO:0000256" key="13">
    <source>
        <dbReference type="PIRSR" id="PIRSR006769-1"/>
    </source>
</evidence>
<dbReference type="Proteomes" id="UP000546464">
    <property type="component" value="Unassembled WGS sequence"/>
</dbReference>
<proteinExistence type="inferred from homology"/>
<feature type="active site" description="Proton donor" evidence="13">
    <location>
        <position position="56"/>
    </location>
</feature>
<protein>
    <recommendedName>
        <fullName evidence="12">Riboflavin biosynthesis protein RibD</fullName>
    </recommendedName>
    <domain>
        <recommendedName>
            <fullName evidence="12">Diaminohydroxyphosphoribosylaminopyrimidine deaminase</fullName>
            <shortName evidence="12">DRAP deaminase</shortName>
            <ecNumber evidence="12">3.5.4.26</ecNumber>
        </recommendedName>
        <alternativeName>
            <fullName evidence="12">Riboflavin-specific deaminase</fullName>
        </alternativeName>
    </domain>
    <domain>
        <recommendedName>
            <fullName evidence="12">5-amino-6-(5-phosphoribosylamino)uracil reductase</fullName>
            <ecNumber evidence="12">1.1.1.193</ecNumber>
        </recommendedName>
        <alternativeName>
            <fullName evidence="12">HTP reductase</fullName>
        </alternativeName>
    </domain>
</protein>
<evidence type="ECO:0000256" key="8">
    <source>
        <dbReference type="ARBA" id="ARBA00022833"/>
    </source>
</evidence>
<evidence type="ECO:0000256" key="9">
    <source>
        <dbReference type="ARBA" id="ARBA00022857"/>
    </source>
</evidence>
<dbReference type="InterPro" id="IPR004794">
    <property type="entry name" value="Eubact_RibD"/>
</dbReference>
<dbReference type="AlphaFoldDB" id="A0A842HEC6"/>
<dbReference type="InterPro" id="IPR016192">
    <property type="entry name" value="APOBEC/CMP_deaminase_Zn-bd"/>
</dbReference>
<dbReference type="GO" id="GO:0009231">
    <property type="term" value="P:riboflavin biosynthetic process"/>
    <property type="evidence" value="ECO:0007669"/>
    <property type="project" value="UniProtKB-UniPathway"/>
</dbReference>
<keyword evidence="7 12" id="KW-0479">Metal-binding</keyword>
<feature type="binding site" evidence="14">
    <location>
        <position position="189"/>
    </location>
    <ligand>
        <name>substrate</name>
    </ligand>
</feature>
<dbReference type="Gene3D" id="3.40.430.10">
    <property type="entry name" value="Dihydrofolate Reductase, subunit A"/>
    <property type="match status" value="1"/>
</dbReference>
<evidence type="ECO:0000256" key="14">
    <source>
        <dbReference type="PIRSR" id="PIRSR006769-2"/>
    </source>
</evidence>
<evidence type="ECO:0000256" key="10">
    <source>
        <dbReference type="ARBA" id="ARBA00023002"/>
    </source>
</evidence>
<comment type="pathway">
    <text evidence="2 12">Cofactor biosynthesis; riboflavin biosynthesis; 5-amino-6-(D-ribitylamino)uracil from GTP: step 2/4.</text>
</comment>
<feature type="binding site" evidence="14">
    <location>
        <position position="201"/>
    </location>
    <ligand>
        <name>NADP(+)</name>
        <dbReference type="ChEBI" id="CHEBI:58349"/>
    </ligand>
</feature>
<comment type="similarity">
    <text evidence="4 12">In the N-terminal section; belongs to the cytidine and deoxycytidylate deaminase family.</text>
</comment>
<dbReference type="PROSITE" id="PS00903">
    <property type="entry name" value="CYT_DCMP_DEAMINASES_1"/>
    <property type="match status" value="1"/>
</dbReference>
<comment type="caution">
    <text evidence="17">The sequence shown here is derived from an EMBL/GenBank/DDBJ whole genome shotgun (WGS) entry which is preliminary data.</text>
</comment>
<keyword evidence="18" id="KW-1185">Reference proteome</keyword>
<comment type="cofactor">
    <cofactor evidence="12 15">
        <name>Zn(2+)</name>
        <dbReference type="ChEBI" id="CHEBI:29105"/>
    </cofactor>
    <text evidence="12 15">Binds 1 zinc ion.</text>
</comment>
<keyword evidence="12 17" id="KW-0378">Hydrolase</keyword>
<evidence type="ECO:0000256" key="11">
    <source>
        <dbReference type="ARBA" id="ARBA00023268"/>
    </source>
</evidence>
<comment type="function">
    <text evidence="1 12">Converts 2,5-diamino-6-(ribosylamino)-4(3h)-pyrimidinone 5'-phosphate into 5-amino-6-(ribosylamino)-2,4(1h,3h)-pyrimidinedione 5'-phosphate.</text>
</comment>
<dbReference type="SUPFAM" id="SSF53597">
    <property type="entry name" value="Dihydrofolate reductase-like"/>
    <property type="match status" value="1"/>
</dbReference>
<organism evidence="17 18">
    <name type="scientific">Ruficoccus amylovorans</name>
    <dbReference type="NCBI Taxonomy" id="1804625"/>
    <lineage>
        <taxon>Bacteria</taxon>
        <taxon>Pseudomonadati</taxon>
        <taxon>Verrucomicrobiota</taxon>
        <taxon>Opitutia</taxon>
        <taxon>Puniceicoccales</taxon>
        <taxon>Cerasicoccaceae</taxon>
        <taxon>Ruficoccus</taxon>
    </lineage>
</organism>
<dbReference type="PROSITE" id="PS51747">
    <property type="entry name" value="CYT_DCMP_DEAMINASES_2"/>
    <property type="match status" value="1"/>
</dbReference>
<name>A0A842HEC6_9BACT</name>
<evidence type="ECO:0000256" key="2">
    <source>
        <dbReference type="ARBA" id="ARBA00004882"/>
    </source>
</evidence>
<evidence type="ECO:0000256" key="15">
    <source>
        <dbReference type="PIRSR" id="PIRSR006769-3"/>
    </source>
</evidence>
<feature type="binding site" evidence="14">
    <location>
        <position position="173"/>
    </location>
    <ligand>
        <name>substrate</name>
    </ligand>
</feature>
<comment type="catalytic activity">
    <reaction evidence="12">
        <text>5-amino-6-(5-phospho-D-ribitylamino)uracil + NADP(+) = 5-amino-6-(5-phospho-D-ribosylamino)uracil + NADPH + H(+)</text>
        <dbReference type="Rhea" id="RHEA:17845"/>
        <dbReference type="ChEBI" id="CHEBI:15378"/>
        <dbReference type="ChEBI" id="CHEBI:57783"/>
        <dbReference type="ChEBI" id="CHEBI:58349"/>
        <dbReference type="ChEBI" id="CHEBI:58421"/>
        <dbReference type="ChEBI" id="CHEBI:58453"/>
        <dbReference type="EC" id="1.1.1.193"/>
    </reaction>
</comment>
<dbReference type="InterPro" id="IPR002734">
    <property type="entry name" value="RibDG_C"/>
</dbReference>
<evidence type="ECO:0000256" key="4">
    <source>
        <dbReference type="ARBA" id="ARBA00005259"/>
    </source>
</evidence>
<keyword evidence="9 12" id="KW-0521">NADP</keyword>
<dbReference type="GO" id="GO:0008270">
    <property type="term" value="F:zinc ion binding"/>
    <property type="evidence" value="ECO:0007669"/>
    <property type="project" value="InterPro"/>
</dbReference>
<dbReference type="RefSeq" id="WP_185675580.1">
    <property type="nucleotide sequence ID" value="NZ_JACHVB010000025.1"/>
</dbReference>
<evidence type="ECO:0000313" key="18">
    <source>
        <dbReference type="Proteomes" id="UP000546464"/>
    </source>
</evidence>
<feature type="binding site" evidence="15">
    <location>
        <position position="89"/>
    </location>
    <ligand>
        <name>Zn(2+)</name>
        <dbReference type="ChEBI" id="CHEBI:29105"/>
        <note>catalytic</note>
    </ligand>
</feature>
<dbReference type="Pfam" id="PF00383">
    <property type="entry name" value="dCMP_cyt_deam_1"/>
    <property type="match status" value="1"/>
</dbReference>
<feature type="domain" description="CMP/dCMP-type deaminase" evidence="16">
    <location>
        <begin position="5"/>
        <end position="128"/>
    </location>
</feature>
<dbReference type="EC" id="1.1.1.193" evidence="12"/>
<keyword evidence="10 12" id="KW-0560">Oxidoreductase</keyword>
<comment type="similarity">
    <text evidence="5 12">In the C-terminal section; belongs to the HTP reductase family.</text>
</comment>
<evidence type="ECO:0000256" key="1">
    <source>
        <dbReference type="ARBA" id="ARBA00002151"/>
    </source>
</evidence>
<feature type="binding site" evidence="14">
    <location>
        <position position="209"/>
    </location>
    <ligand>
        <name>substrate</name>
    </ligand>
</feature>
<evidence type="ECO:0000256" key="5">
    <source>
        <dbReference type="ARBA" id="ARBA00007417"/>
    </source>
</evidence>
<dbReference type="PIRSF" id="PIRSF006769">
    <property type="entry name" value="RibD"/>
    <property type="match status" value="1"/>
</dbReference>
<dbReference type="InterPro" id="IPR024072">
    <property type="entry name" value="DHFR-like_dom_sf"/>
</dbReference>
<dbReference type="InterPro" id="IPR016193">
    <property type="entry name" value="Cytidine_deaminase-like"/>
</dbReference>
<feature type="binding site" evidence="14">
    <location>
        <position position="297"/>
    </location>
    <ligand>
        <name>substrate</name>
    </ligand>
</feature>
<evidence type="ECO:0000259" key="16">
    <source>
        <dbReference type="PROSITE" id="PS51747"/>
    </source>
</evidence>
<evidence type="ECO:0000256" key="3">
    <source>
        <dbReference type="ARBA" id="ARBA00004910"/>
    </source>
</evidence>
<keyword evidence="8 12" id="KW-0862">Zinc</keyword>
<keyword evidence="11" id="KW-0511">Multifunctional enzyme</keyword>
<dbReference type="GO" id="GO:0008703">
    <property type="term" value="F:5-amino-6-(5-phosphoribosylamino)uracil reductase activity"/>
    <property type="evidence" value="ECO:0007669"/>
    <property type="project" value="UniProtKB-EC"/>
</dbReference>
<dbReference type="InterPro" id="IPR002125">
    <property type="entry name" value="CMP_dCMP_dom"/>
</dbReference>
<dbReference type="NCBIfam" id="TIGR00326">
    <property type="entry name" value="eubact_ribD"/>
    <property type="match status" value="1"/>
</dbReference>
<dbReference type="PANTHER" id="PTHR38011:SF7">
    <property type="entry name" value="2,5-DIAMINO-6-RIBOSYLAMINO-4(3H)-PYRIMIDINONE 5'-PHOSPHATE REDUCTASE"/>
    <property type="match status" value="1"/>
</dbReference>
<dbReference type="CDD" id="cd01284">
    <property type="entry name" value="Riboflavin_deaminase-reductase"/>
    <property type="match status" value="1"/>
</dbReference>
<accession>A0A842HEC6</accession>
<feature type="binding site" evidence="15">
    <location>
        <position position="54"/>
    </location>
    <ligand>
        <name>Zn(2+)</name>
        <dbReference type="ChEBI" id="CHEBI:29105"/>
        <note>catalytic</note>
    </ligand>
</feature>
<comment type="pathway">
    <text evidence="3 12">Cofactor biosynthesis; riboflavin biosynthesis; 5-amino-6-(D-ribitylamino)uracil from GTP: step 3/4.</text>
</comment>
<evidence type="ECO:0000313" key="17">
    <source>
        <dbReference type="EMBL" id="MBC2594599.1"/>
    </source>
</evidence>
<dbReference type="SUPFAM" id="SSF53927">
    <property type="entry name" value="Cytidine deaminase-like"/>
    <property type="match status" value="1"/>
</dbReference>
<gene>
    <name evidence="17" type="primary">ribD</name>
    <name evidence="17" type="ORF">H5P28_10040</name>
</gene>
<dbReference type="Pfam" id="PF01872">
    <property type="entry name" value="RibD_C"/>
    <property type="match status" value="1"/>
</dbReference>
<reference evidence="17 18" key="1">
    <citation type="submission" date="2020-07" db="EMBL/GenBank/DDBJ databases">
        <authorList>
            <person name="Feng X."/>
        </authorList>
    </citation>
    <scope>NUCLEOTIDE SEQUENCE [LARGE SCALE GENOMIC DNA]</scope>
    <source>
        <strain evidence="17 18">JCM31066</strain>
    </source>
</reference>
<feature type="binding site" evidence="14">
    <location>
        <position position="212"/>
    </location>
    <ligand>
        <name>substrate</name>
    </ligand>
</feature>
<dbReference type="GO" id="GO:0008835">
    <property type="term" value="F:diaminohydroxyphosphoribosylaminopyrimidine deaminase activity"/>
    <property type="evidence" value="ECO:0007669"/>
    <property type="project" value="UniProtKB-EC"/>
</dbReference>
<feature type="binding site" evidence="15">
    <location>
        <position position="80"/>
    </location>
    <ligand>
        <name>Zn(2+)</name>
        <dbReference type="ChEBI" id="CHEBI:29105"/>
        <note>catalytic</note>
    </ligand>
</feature>
<dbReference type="PANTHER" id="PTHR38011">
    <property type="entry name" value="DIHYDROFOLATE REDUCTASE FAMILY PROTEIN (AFU_ORTHOLOGUE AFUA_8G06820)"/>
    <property type="match status" value="1"/>
</dbReference>
<dbReference type="EMBL" id="JACHVB010000025">
    <property type="protein sequence ID" value="MBC2594599.1"/>
    <property type="molecule type" value="Genomic_DNA"/>
</dbReference>
<dbReference type="InterPro" id="IPR050765">
    <property type="entry name" value="Riboflavin_Biosynth_HTPR"/>
</dbReference>
<feature type="binding site" evidence="14">
    <location>
        <position position="159"/>
    </location>
    <ligand>
        <name>NADP(+)</name>
        <dbReference type="ChEBI" id="CHEBI:58349"/>
    </ligand>
</feature>
<keyword evidence="6 12" id="KW-0686">Riboflavin biosynthesis</keyword>
<feature type="binding site" evidence="14">
    <location>
        <position position="175"/>
    </location>
    <ligand>
        <name>NADP(+)</name>
        <dbReference type="ChEBI" id="CHEBI:58349"/>
    </ligand>
</feature>
<feature type="binding site" evidence="14">
    <location>
        <position position="205"/>
    </location>
    <ligand>
        <name>NADP(+)</name>
        <dbReference type="ChEBI" id="CHEBI:58349"/>
    </ligand>
</feature>
<comment type="catalytic activity">
    <reaction evidence="12">
        <text>2,5-diamino-6-hydroxy-4-(5-phosphoribosylamino)-pyrimidine + H2O + H(+) = 5-amino-6-(5-phospho-D-ribosylamino)uracil + NH4(+)</text>
        <dbReference type="Rhea" id="RHEA:21868"/>
        <dbReference type="ChEBI" id="CHEBI:15377"/>
        <dbReference type="ChEBI" id="CHEBI:15378"/>
        <dbReference type="ChEBI" id="CHEBI:28938"/>
        <dbReference type="ChEBI" id="CHEBI:58453"/>
        <dbReference type="ChEBI" id="CHEBI:58614"/>
        <dbReference type="EC" id="3.5.4.26"/>
    </reaction>
</comment>
<dbReference type="Gene3D" id="3.40.140.10">
    <property type="entry name" value="Cytidine Deaminase, domain 2"/>
    <property type="match status" value="1"/>
</dbReference>
<dbReference type="EC" id="3.5.4.26" evidence="12"/>
<evidence type="ECO:0000256" key="12">
    <source>
        <dbReference type="PIRNR" id="PIRNR006769"/>
    </source>
</evidence>
<evidence type="ECO:0000256" key="6">
    <source>
        <dbReference type="ARBA" id="ARBA00022619"/>
    </source>
</evidence>
<dbReference type="UniPathway" id="UPA00275">
    <property type="reaction ID" value="UER00401"/>
</dbReference>